<feature type="transmembrane region" description="Helical" evidence="1">
    <location>
        <begin position="76"/>
        <end position="95"/>
    </location>
</feature>
<dbReference type="STRING" id="1217799.DEALK_18000"/>
<dbReference type="AlphaFoldDB" id="A0A0W0GK55"/>
<evidence type="ECO:0000313" key="2">
    <source>
        <dbReference type="EMBL" id="KTB48953.1"/>
    </source>
</evidence>
<dbReference type="OrthoDB" id="9976134at2"/>
<keyword evidence="1" id="KW-1133">Transmembrane helix</keyword>
<organism evidence="2 3">
    <name type="scientific">Dehalogenimonas alkenigignens</name>
    <dbReference type="NCBI Taxonomy" id="1217799"/>
    <lineage>
        <taxon>Bacteria</taxon>
        <taxon>Bacillati</taxon>
        <taxon>Chloroflexota</taxon>
        <taxon>Dehalococcoidia</taxon>
        <taxon>Dehalococcoidales</taxon>
        <taxon>Dehalococcoidaceae</taxon>
        <taxon>Dehalogenimonas</taxon>
    </lineage>
</organism>
<dbReference type="RefSeq" id="WP_058439868.1">
    <property type="nucleotide sequence ID" value="NZ_KQ758903.1"/>
</dbReference>
<comment type="caution">
    <text evidence="2">The sequence shown here is derived from an EMBL/GenBank/DDBJ whole genome shotgun (WGS) entry which is preliminary data.</text>
</comment>
<sequence length="161" mass="18239">MEALLRIPFWIPLVLLLLIISLALGIHFDLIQFESVVGPYLLTHWMGWIGVGFLAVSVPAYSILKRFVKLRSKALLPAHIFGNILAFGLITIHFAQRLRFPDFDTGFLMYLMLSGLILTGMIKRFWYLPRINGILNYLHPGLALSLALTVPFHIARNLGLL</sequence>
<keyword evidence="1" id="KW-0812">Transmembrane</keyword>
<feature type="transmembrane region" description="Helical" evidence="1">
    <location>
        <begin position="107"/>
        <end position="127"/>
    </location>
</feature>
<keyword evidence="3" id="KW-1185">Reference proteome</keyword>
<dbReference type="EMBL" id="LFDV01000002">
    <property type="protein sequence ID" value="KTB48953.1"/>
    <property type="molecule type" value="Genomic_DNA"/>
</dbReference>
<proteinExistence type="predicted"/>
<evidence type="ECO:0000313" key="3">
    <source>
        <dbReference type="Proteomes" id="UP000053947"/>
    </source>
</evidence>
<feature type="transmembrane region" description="Helical" evidence="1">
    <location>
        <begin position="134"/>
        <end position="155"/>
    </location>
</feature>
<accession>A0A0W0GK55</accession>
<name>A0A0W0GK55_9CHLR</name>
<dbReference type="Proteomes" id="UP000053947">
    <property type="component" value="Unassembled WGS sequence"/>
</dbReference>
<feature type="transmembrane region" description="Helical" evidence="1">
    <location>
        <begin position="7"/>
        <end position="25"/>
    </location>
</feature>
<evidence type="ECO:0000256" key="1">
    <source>
        <dbReference type="SAM" id="Phobius"/>
    </source>
</evidence>
<gene>
    <name evidence="2" type="ORF">DEALK_18000</name>
</gene>
<protein>
    <submittedName>
        <fullName evidence="2">Uncharacterized protein</fullName>
    </submittedName>
</protein>
<reference evidence="2 3" key="1">
    <citation type="submission" date="2015-06" db="EMBL/GenBank/DDBJ databases">
        <title>Genome sequence of the organohalide-respiring Dehalogenimonas alkenigignens type strain (IP3-3T).</title>
        <authorList>
            <person name="Key T.A."/>
            <person name="Richmond D.P."/>
            <person name="Bowman K.S."/>
            <person name="Cho Y.-J."/>
            <person name="Chun J."/>
            <person name="da Costa M.S."/>
            <person name="Rainey F.A."/>
            <person name="Moe W.M."/>
        </authorList>
    </citation>
    <scope>NUCLEOTIDE SEQUENCE [LARGE SCALE GENOMIC DNA]</scope>
    <source>
        <strain evidence="2 3">IP3-3</strain>
    </source>
</reference>
<feature type="transmembrane region" description="Helical" evidence="1">
    <location>
        <begin position="45"/>
        <end position="64"/>
    </location>
</feature>
<keyword evidence="1" id="KW-0472">Membrane</keyword>